<dbReference type="EMBL" id="JAUFRC010000001">
    <property type="protein sequence ID" value="MDN3711033.1"/>
    <property type="molecule type" value="Genomic_DNA"/>
</dbReference>
<proteinExistence type="predicted"/>
<comment type="caution">
    <text evidence="1">The sequence shown here is derived from an EMBL/GenBank/DDBJ whole genome shotgun (WGS) entry which is preliminary data.</text>
</comment>
<evidence type="ECO:0000313" key="2">
    <source>
        <dbReference type="Proteomes" id="UP001243846"/>
    </source>
</evidence>
<reference evidence="2" key="1">
    <citation type="journal article" date="2019" name="Int. J. Syst. Evol. Microbiol.">
        <title>The Global Catalogue of Microorganisms (GCM) 10K type strain sequencing project: providing services to taxonomists for standard genome sequencing and annotation.</title>
        <authorList>
            <consortium name="The Broad Institute Genomics Platform"/>
            <consortium name="The Broad Institute Genome Sequencing Center for Infectious Disease"/>
            <person name="Wu L."/>
            <person name="Ma J."/>
        </authorList>
    </citation>
    <scope>NUCLEOTIDE SEQUENCE [LARGE SCALE GENOMIC DNA]</scope>
    <source>
        <strain evidence="2">CECT 8482</strain>
    </source>
</reference>
<protein>
    <recommendedName>
        <fullName evidence="3">Carrier domain-containing protein</fullName>
    </recommendedName>
</protein>
<dbReference type="Proteomes" id="UP001243846">
    <property type="component" value="Unassembled WGS sequence"/>
</dbReference>
<gene>
    <name evidence="1" type="ORF">QWZ10_02940</name>
</gene>
<evidence type="ECO:0008006" key="3">
    <source>
        <dbReference type="Google" id="ProtNLM"/>
    </source>
</evidence>
<keyword evidence="2" id="KW-1185">Reference proteome</keyword>
<evidence type="ECO:0000313" key="1">
    <source>
        <dbReference type="EMBL" id="MDN3711033.1"/>
    </source>
</evidence>
<sequence length="96" mass="10512">MAALLFAVEDAFDVRLDIDFEPGRDTVEILALMVEARLNAPSRAVPDDLDVPEDGLADKLAPYLATWPGEHLGRKGLVRSLAPKSLARNSLVFPDR</sequence>
<dbReference type="RefSeq" id="WP_377786056.1">
    <property type="nucleotide sequence ID" value="NZ_JBHUOC010000001.1"/>
</dbReference>
<name>A0ABT8D2J0_9RHOB</name>
<organism evidence="1 2">
    <name type="scientific">Paracoccus cavernae</name>
    <dbReference type="NCBI Taxonomy" id="1571207"/>
    <lineage>
        <taxon>Bacteria</taxon>
        <taxon>Pseudomonadati</taxon>
        <taxon>Pseudomonadota</taxon>
        <taxon>Alphaproteobacteria</taxon>
        <taxon>Rhodobacterales</taxon>
        <taxon>Paracoccaceae</taxon>
        <taxon>Paracoccus</taxon>
    </lineage>
</organism>
<accession>A0ABT8D2J0</accession>